<feature type="binding site" evidence="11">
    <location>
        <begin position="6"/>
        <end position="10"/>
    </location>
    <ligand>
        <name>ATP</name>
        <dbReference type="ChEBI" id="CHEBI:30616"/>
    </ligand>
</feature>
<dbReference type="GO" id="GO:0044210">
    <property type="term" value="P:'de novo' CTP biosynthetic process"/>
    <property type="evidence" value="ECO:0007669"/>
    <property type="project" value="UniProtKB-UniRule"/>
</dbReference>
<keyword evidence="4 11" id="KW-0963">Cytoplasm</keyword>
<dbReference type="CDD" id="cd04253">
    <property type="entry name" value="AAK_UMPK-PyrH-Pf"/>
    <property type="match status" value="1"/>
</dbReference>
<keyword evidence="5 11" id="KW-0808">Transferase</keyword>
<dbReference type="InterPro" id="IPR011818">
    <property type="entry name" value="Uridylate_kinase_arch/spir"/>
</dbReference>
<comment type="subcellular location">
    <subcellularLocation>
        <location evidence="1 11">Cytoplasm</location>
    </subcellularLocation>
</comment>
<evidence type="ECO:0000313" key="14">
    <source>
        <dbReference type="Proteomes" id="UP000423396"/>
    </source>
</evidence>
<dbReference type="Proteomes" id="UP000423396">
    <property type="component" value="Chromosome"/>
</dbReference>
<gene>
    <name evidence="11" type="primary">pyrH</name>
    <name evidence="13" type="ORF">D1868_04295</name>
</gene>
<evidence type="ECO:0000256" key="4">
    <source>
        <dbReference type="ARBA" id="ARBA00022490"/>
    </source>
</evidence>
<comment type="similarity">
    <text evidence="3 11">Belongs to the UMP kinase family.</text>
</comment>
<dbReference type="InterPro" id="IPR036393">
    <property type="entry name" value="AceGlu_kinase-like_sf"/>
</dbReference>
<dbReference type="RefSeq" id="WP_156005891.1">
    <property type="nucleotide sequence ID" value="NZ_CP045483.1"/>
</dbReference>
<dbReference type="Pfam" id="PF00696">
    <property type="entry name" value="AA_kinase"/>
    <property type="match status" value="1"/>
</dbReference>
<dbReference type="PANTHER" id="PTHR42833">
    <property type="entry name" value="URIDYLATE KINASE"/>
    <property type="match status" value="1"/>
</dbReference>
<evidence type="ECO:0000256" key="5">
    <source>
        <dbReference type="ARBA" id="ARBA00022679"/>
    </source>
</evidence>
<evidence type="ECO:0000256" key="8">
    <source>
        <dbReference type="ARBA" id="ARBA00022840"/>
    </source>
</evidence>
<proteinExistence type="inferred from homology"/>
<feature type="binding site" evidence="11">
    <location>
        <position position="65"/>
    </location>
    <ligand>
        <name>UMP</name>
        <dbReference type="ChEBI" id="CHEBI:57865"/>
    </ligand>
</feature>
<keyword evidence="9 11" id="KW-0665">Pyrimidine biosynthesis</keyword>
<feature type="binding site" evidence="11">
    <location>
        <position position="140"/>
    </location>
    <ligand>
        <name>ATP</name>
        <dbReference type="ChEBI" id="CHEBI:30616"/>
    </ligand>
</feature>
<dbReference type="PANTHER" id="PTHR42833:SF4">
    <property type="entry name" value="URIDYLATE KINASE PUMPKIN, CHLOROPLASTIC"/>
    <property type="match status" value="1"/>
</dbReference>
<dbReference type="HAMAP" id="MF_01220_A">
    <property type="entry name" value="PyrH_A"/>
    <property type="match status" value="1"/>
</dbReference>
<dbReference type="InterPro" id="IPR001048">
    <property type="entry name" value="Asp/Glu/Uridylate_kinase"/>
</dbReference>
<evidence type="ECO:0000256" key="11">
    <source>
        <dbReference type="HAMAP-Rule" id="MF_01220"/>
    </source>
</evidence>
<evidence type="ECO:0000256" key="6">
    <source>
        <dbReference type="ARBA" id="ARBA00022741"/>
    </source>
</evidence>
<dbReference type="GeneID" id="42798266"/>
<dbReference type="SUPFAM" id="SSF53633">
    <property type="entry name" value="Carbamate kinase-like"/>
    <property type="match status" value="1"/>
</dbReference>
<dbReference type="NCBIfam" id="TIGR02076">
    <property type="entry name" value="pyrH_arch"/>
    <property type="match status" value="1"/>
</dbReference>
<keyword evidence="7 11" id="KW-0418">Kinase</keyword>
<feature type="binding site" evidence="11">
    <location>
        <position position="48"/>
    </location>
    <ligand>
        <name>ATP</name>
        <dbReference type="ChEBI" id="CHEBI:30616"/>
    </ligand>
</feature>
<dbReference type="EC" id="2.7.4.22" evidence="11"/>
<feature type="binding site" evidence="11">
    <location>
        <position position="44"/>
    </location>
    <ligand>
        <name>ATP</name>
        <dbReference type="ChEBI" id="CHEBI:30616"/>
    </ligand>
</feature>
<dbReference type="GO" id="GO:0033862">
    <property type="term" value="F:UMP kinase activity"/>
    <property type="evidence" value="ECO:0007669"/>
    <property type="project" value="UniProtKB-EC"/>
</dbReference>
<sequence length="227" mass="24719">MIVTLKISGKFFDDENPTNLEIIKKSVLSLLNSGHRVAIVTGGGGTARKYINLGRKAGIKEAHLDLLGIWASRLNAYLVAFYLGDLAYSKVPESLEEFIEKWGYGKVVVTGGFQPGQSTATVASLVSEATNSDLLVLATNVDGVYDKDPRKFSEARLLSRLSTIELKKILELTQSVNAGTYELLDPLAIKIIERSKIKVLVVNFKNLDKLLDIITGNISIGSLVLPV</sequence>
<comment type="activity regulation">
    <text evidence="11">Inhibited by UTP.</text>
</comment>
<dbReference type="GO" id="GO:0005524">
    <property type="term" value="F:ATP binding"/>
    <property type="evidence" value="ECO:0007669"/>
    <property type="project" value="UniProtKB-KW"/>
</dbReference>
<comment type="subunit">
    <text evidence="11">Homohexamer.</text>
</comment>
<comment type="pathway">
    <text evidence="2 11">Pyrimidine metabolism; CTP biosynthesis via de novo pathway; UDP from UMP (UMPK route): step 1/1.</text>
</comment>
<dbReference type="OrthoDB" id="372251at2157"/>
<evidence type="ECO:0000256" key="10">
    <source>
        <dbReference type="ARBA" id="ARBA00047767"/>
    </source>
</evidence>
<evidence type="ECO:0000256" key="1">
    <source>
        <dbReference type="ARBA" id="ARBA00004496"/>
    </source>
</evidence>
<protein>
    <recommendedName>
        <fullName evidence="11">Uridylate kinase</fullName>
        <shortName evidence="11">UK</shortName>
        <ecNumber evidence="11">2.7.4.22</ecNumber>
    </recommendedName>
    <alternativeName>
        <fullName evidence="11">Uridine monophosphate kinase</fullName>
        <shortName evidence="11">UMP kinase</shortName>
        <shortName evidence="11">UMPK</shortName>
    </alternativeName>
</protein>
<evidence type="ECO:0000256" key="7">
    <source>
        <dbReference type="ARBA" id="ARBA00022777"/>
    </source>
</evidence>
<evidence type="ECO:0000313" key="13">
    <source>
        <dbReference type="EMBL" id="QGR19276.1"/>
    </source>
</evidence>
<accession>A0A650CN45</accession>
<reference evidence="13 14" key="1">
    <citation type="submission" date="2019-10" db="EMBL/GenBank/DDBJ databases">
        <title>Genome Sequences from Six Type Strain Members of the Archaeal Family Sulfolobaceae: Acidianus ambivalens, Acidianus infernus, Metallosphaera prunae, Stygiolobus azoricus, Sulfolobus metallicus, and Sulfurisphaera ohwakuensis.</title>
        <authorList>
            <person name="Counts J.A."/>
            <person name="Kelly R.M."/>
        </authorList>
    </citation>
    <scope>NUCLEOTIDE SEQUENCE [LARGE SCALE GENOMIC DNA]</scope>
    <source>
        <strain evidence="13 14">FC6</strain>
    </source>
</reference>
<comment type="catalytic activity">
    <reaction evidence="10 11">
        <text>UMP + ATP = UDP + ADP</text>
        <dbReference type="Rhea" id="RHEA:24400"/>
        <dbReference type="ChEBI" id="CHEBI:30616"/>
        <dbReference type="ChEBI" id="CHEBI:57865"/>
        <dbReference type="ChEBI" id="CHEBI:58223"/>
        <dbReference type="ChEBI" id="CHEBI:456216"/>
        <dbReference type="EC" id="2.7.4.22"/>
    </reaction>
</comment>
<name>A0A650CN45_9CREN</name>
<dbReference type="AlphaFoldDB" id="A0A650CN45"/>
<comment type="function">
    <text evidence="11">Catalyzes the reversible phosphorylation of UMP to UDP.</text>
</comment>
<feature type="binding site" evidence="11">
    <location>
        <position position="139"/>
    </location>
    <ligand>
        <name>ATP</name>
        <dbReference type="ChEBI" id="CHEBI:30616"/>
    </ligand>
</feature>
<dbReference type="InterPro" id="IPR011817">
    <property type="entry name" value="Uridylate_kinase"/>
</dbReference>
<dbReference type="UniPathway" id="UPA00159">
    <property type="reaction ID" value="UER00275"/>
</dbReference>
<feature type="binding site" evidence="11">
    <location>
        <position position="145"/>
    </location>
    <ligand>
        <name>ATP</name>
        <dbReference type="ChEBI" id="CHEBI:30616"/>
    </ligand>
</feature>
<dbReference type="Gene3D" id="3.40.1160.10">
    <property type="entry name" value="Acetylglutamate kinase-like"/>
    <property type="match status" value="1"/>
</dbReference>
<dbReference type="PIRSF" id="PIRSF005650">
    <property type="entry name" value="Uridylate_kin"/>
    <property type="match status" value="1"/>
</dbReference>
<evidence type="ECO:0000256" key="3">
    <source>
        <dbReference type="ARBA" id="ARBA00007614"/>
    </source>
</evidence>
<dbReference type="GO" id="GO:0005737">
    <property type="term" value="C:cytoplasm"/>
    <property type="evidence" value="ECO:0007669"/>
    <property type="project" value="UniProtKB-SubCell"/>
</dbReference>
<keyword evidence="6 11" id="KW-0547">Nucleotide-binding</keyword>
<feature type="domain" description="Aspartate/glutamate/uridylate kinase" evidence="12">
    <location>
        <begin position="1"/>
        <end position="203"/>
    </location>
</feature>
<evidence type="ECO:0000259" key="12">
    <source>
        <dbReference type="Pfam" id="PF00696"/>
    </source>
</evidence>
<feature type="binding site" evidence="11">
    <location>
        <position position="148"/>
    </location>
    <ligand>
        <name>ATP</name>
        <dbReference type="ChEBI" id="CHEBI:30616"/>
    </ligand>
</feature>
<evidence type="ECO:0000256" key="2">
    <source>
        <dbReference type="ARBA" id="ARBA00004791"/>
    </source>
</evidence>
<feature type="binding site" evidence="11">
    <location>
        <position position="43"/>
    </location>
    <ligand>
        <name>UMP</name>
        <dbReference type="ChEBI" id="CHEBI:57865"/>
    </ligand>
</feature>
<dbReference type="GO" id="GO:0006225">
    <property type="term" value="P:UDP biosynthetic process"/>
    <property type="evidence" value="ECO:0007669"/>
    <property type="project" value="TreeGrafter"/>
</dbReference>
<dbReference type="KEGG" id="sazo:D1868_04295"/>
<keyword evidence="14" id="KW-1185">Reference proteome</keyword>
<feature type="binding site" evidence="11">
    <location>
        <begin position="113"/>
        <end position="119"/>
    </location>
    <ligand>
        <name>UMP</name>
        <dbReference type="ChEBI" id="CHEBI:57865"/>
    </ligand>
</feature>
<organism evidence="13 14">
    <name type="scientific">Stygiolobus azoricus</name>
    <dbReference type="NCBI Taxonomy" id="41675"/>
    <lineage>
        <taxon>Archaea</taxon>
        <taxon>Thermoproteota</taxon>
        <taxon>Thermoprotei</taxon>
        <taxon>Sulfolobales</taxon>
        <taxon>Sulfolobaceae</taxon>
        <taxon>Stygiolobus</taxon>
    </lineage>
</organism>
<keyword evidence="8 11" id="KW-0067">ATP-binding</keyword>
<dbReference type="EMBL" id="CP045483">
    <property type="protein sequence ID" value="QGR19276.1"/>
    <property type="molecule type" value="Genomic_DNA"/>
</dbReference>
<evidence type="ECO:0000256" key="9">
    <source>
        <dbReference type="ARBA" id="ARBA00022975"/>
    </source>
</evidence>